<keyword evidence="5 7" id="KW-0807">Transducer</keyword>
<evidence type="ECO:0000259" key="10">
    <source>
        <dbReference type="PROSITE" id="PS50885"/>
    </source>
</evidence>
<dbReference type="CDD" id="cd06225">
    <property type="entry name" value="HAMP"/>
    <property type="match status" value="1"/>
</dbReference>
<dbReference type="EMBL" id="CP000304">
    <property type="protein sequence ID" value="ABP80563.1"/>
    <property type="molecule type" value="Genomic_DNA"/>
</dbReference>
<keyword evidence="12" id="KW-1185">Reference proteome</keyword>
<dbReference type="InterPro" id="IPR004090">
    <property type="entry name" value="Chemotax_Me-accpt_rcpt"/>
</dbReference>
<keyword evidence="2 8" id="KW-0812">Transmembrane</keyword>
<feature type="transmembrane region" description="Helical" evidence="8">
    <location>
        <begin position="69"/>
        <end position="88"/>
    </location>
</feature>
<dbReference type="InterPro" id="IPR004089">
    <property type="entry name" value="MCPsignal_dom"/>
</dbReference>
<feature type="domain" description="HAMP" evidence="10">
    <location>
        <begin position="391"/>
        <end position="443"/>
    </location>
</feature>
<dbReference type="PROSITE" id="PS50885">
    <property type="entry name" value="HAMP"/>
    <property type="match status" value="1"/>
</dbReference>
<dbReference type="PROSITE" id="PS50111">
    <property type="entry name" value="CHEMOTAXIS_TRANSDUC_2"/>
    <property type="match status" value="1"/>
</dbReference>
<comment type="similarity">
    <text evidence="6">Belongs to the methyl-accepting chemotaxis (MCP) protein family.</text>
</comment>
<name>A4VNL2_STUS1</name>
<dbReference type="PANTHER" id="PTHR32089:SF119">
    <property type="entry name" value="METHYL-ACCEPTING CHEMOTAXIS PROTEIN CTPL"/>
    <property type="match status" value="1"/>
</dbReference>
<feature type="transmembrane region" description="Helical" evidence="8">
    <location>
        <begin position="372"/>
        <end position="393"/>
    </location>
</feature>
<evidence type="ECO:0000256" key="5">
    <source>
        <dbReference type="ARBA" id="ARBA00023224"/>
    </source>
</evidence>
<dbReference type="PANTHER" id="PTHR32089">
    <property type="entry name" value="METHYL-ACCEPTING CHEMOTAXIS PROTEIN MCPB"/>
    <property type="match status" value="1"/>
</dbReference>
<dbReference type="Gene3D" id="1.10.287.950">
    <property type="entry name" value="Methyl-accepting chemotaxis protein"/>
    <property type="match status" value="1"/>
</dbReference>
<dbReference type="Pfam" id="PF00015">
    <property type="entry name" value="MCPsignal"/>
    <property type="match status" value="1"/>
</dbReference>
<dbReference type="CDD" id="cd11386">
    <property type="entry name" value="MCP_signal"/>
    <property type="match status" value="1"/>
</dbReference>
<organism evidence="11 12">
    <name type="scientific">Stutzerimonas stutzeri (strain A1501)</name>
    <name type="common">Pseudomonas stutzeri</name>
    <dbReference type="NCBI Taxonomy" id="379731"/>
    <lineage>
        <taxon>Bacteria</taxon>
        <taxon>Pseudomonadati</taxon>
        <taxon>Pseudomonadota</taxon>
        <taxon>Gammaproteobacteria</taxon>
        <taxon>Pseudomonadales</taxon>
        <taxon>Pseudomonadaceae</taxon>
        <taxon>Stutzerimonas</taxon>
    </lineage>
</organism>
<dbReference type="GO" id="GO:0004888">
    <property type="term" value="F:transmembrane signaling receptor activity"/>
    <property type="evidence" value="ECO:0007669"/>
    <property type="project" value="InterPro"/>
</dbReference>
<dbReference type="GO" id="GO:0007165">
    <property type="term" value="P:signal transduction"/>
    <property type="evidence" value="ECO:0007669"/>
    <property type="project" value="UniProtKB-KW"/>
</dbReference>
<protein>
    <submittedName>
        <fullName evidence="11">Methyl-accepting chemotaxis protein</fullName>
    </submittedName>
</protein>
<dbReference type="Pfam" id="PF00672">
    <property type="entry name" value="HAMP"/>
    <property type="match status" value="1"/>
</dbReference>
<evidence type="ECO:0000313" key="11">
    <source>
        <dbReference type="EMBL" id="ABP80563.1"/>
    </source>
</evidence>
<dbReference type="HOGENOM" id="CLU_000445_107_27_6"/>
<dbReference type="FunFam" id="1.10.287.950:FF:000001">
    <property type="entry name" value="Methyl-accepting chemotaxis sensory transducer"/>
    <property type="match status" value="1"/>
</dbReference>
<evidence type="ECO:0000256" key="8">
    <source>
        <dbReference type="SAM" id="Phobius"/>
    </source>
</evidence>
<dbReference type="SMART" id="SM00283">
    <property type="entry name" value="MA"/>
    <property type="match status" value="1"/>
</dbReference>
<sequence>MTLVRVTERSPPYFARQVSSRSDHPVSPASSGRLGRLREASRIDQDNPMKLVFSPAELLMNRLNYPSKFALIGLLVFLAFASLMWTIASQLNRTIERAENELVASALARPLSKLVELTQQHRGVSAMLLGGNLGMADRRSALQANVDGATAELNRVLADDKRSMREWQDIGRGWDEIKRDVQGWSQAQSYQAHTALIGQLLNFQTLLSDAYGLTFDPEPQTYYLMTTAVSRLPFLIERLGRLRGSASAMLAKGAISDEQRTALIVITEEIRSATVEMERSMDKVIAQRPELQVQLQRAMATLRERGEAVDRVVQGMVLRGDFTSTSSAQFFDMTTEAIGIAYTQMYDVLLPNLDQLLQQRIDDARQMLHGNLAVLLVVLAVIGYLSVGAYLSVMTSIRSLREGSERLAAGDLTAHIDLAARDELRYVAGSFNDMAEAMRRLIGSIKDNSDHVADSARSLATASGQIHVASQCQSDAASSMAAAVEQMTVGIESIARNAGEADALAHRSGELSRQGGEIVAAVVEEISQIAVSVSDSARTVAELGERSGQISAIVGVIGDIAAQTNLLALNAAIEAARAGDQGRGFAVVADEVRKLAERTANSTKEIAQMVAAIQEGTEGAVQGMEQGVAKVNEGVARAQRAGEAMGGIREAANQVLFTVAEISNALREQSAASAEIAQKVTTIARMAEENGEAVGSNHHTASRLSDLAGTLLDNVSRFKAV</sequence>
<dbReference type="GO" id="GO:0016020">
    <property type="term" value="C:membrane"/>
    <property type="evidence" value="ECO:0007669"/>
    <property type="project" value="UniProtKB-SubCell"/>
</dbReference>
<gene>
    <name evidence="11" type="ordered locus">PST_2917</name>
</gene>
<dbReference type="Proteomes" id="UP000000233">
    <property type="component" value="Chromosome"/>
</dbReference>
<keyword evidence="4 8" id="KW-0472">Membrane</keyword>
<evidence type="ECO:0000256" key="4">
    <source>
        <dbReference type="ARBA" id="ARBA00023136"/>
    </source>
</evidence>
<reference evidence="11 12" key="1">
    <citation type="journal article" date="2008" name="Proc. Natl. Acad. Sci. U.S.A.">
        <title>Nitrogen fixation island and rhizosphere competence traits in the genome of root-associated Pseudomonas stutzeri A1501.</title>
        <authorList>
            <person name="Yan Y."/>
            <person name="Yang J."/>
            <person name="Dou Y."/>
            <person name="Chen M."/>
            <person name="Ping S."/>
            <person name="Peng J."/>
            <person name="Lu W."/>
            <person name="Zhang W."/>
            <person name="Yao Z."/>
            <person name="Li H."/>
            <person name="Liu W."/>
            <person name="He S."/>
            <person name="Geng L."/>
            <person name="Zhang X."/>
            <person name="Yang F."/>
            <person name="Yu H."/>
            <person name="Zhan Y."/>
            <person name="Li D."/>
            <person name="Lin Z."/>
            <person name="Wang Y."/>
            <person name="Elmerich C."/>
            <person name="Lin M."/>
            <person name="Jin Q."/>
        </authorList>
    </citation>
    <scope>NUCLEOTIDE SEQUENCE [LARGE SCALE GENOMIC DNA]</scope>
    <source>
        <strain evidence="11 12">A1501</strain>
    </source>
</reference>
<proteinExistence type="inferred from homology"/>
<evidence type="ECO:0000256" key="1">
    <source>
        <dbReference type="ARBA" id="ARBA00004141"/>
    </source>
</evidence>
<evidence type="ECO:0000256" key="6">
    <source>
        <dbReference type="ARBA" id="ARBA00029447"/>
    </source>
</evidence>
<dbReference type="InterPro" id="IPR003660">
    <property type="entry name" value="HAMP_dom"/>
</dbReference>
<comment type="subcellular location">
    <subcellularLocation>
        <location evidence="1">Membrane</location>
        <topology evidence="1">Multi-pass membrane protein</topology>
    </subcellularLocation>
</comment>
<accession>A4VNL2</accession>
<evidence type="ECO:0000259" key="9">
    <source>
        <dbReference type="PROSITE" id="PS50111"/>
    </source>
</evidence>
<evidence type="ECO:0000256" key="7">
    <source>
        <dbReference type="PROSITE-ProRule" id="PRU00284"/>
    </source>
</evidence>
<feature type="domain" description="Methyl-accepting transducer" evidence="9">
    <location>
        <begin position="448"/>
        <end position="684"/>
    </location>
</feature>
<dbReference type="SUPFAM" id="SSF58104">
    <property type="entry name" value="Methyl-accepting chemotaxis protein (MCP) signaling domain"/>
    <property type="match status" value="1"/>
</dbReference>
<evidence type="ECO:0000256" key="2">
    <source>
        <dbReference type="ARBA" id="ARBA00022692"/>
    </source>
</evidence>
<dbReference type="SMART" id="SM00304">
    <property type="entry name" value="HAMP"/>
    <property type="match status" value="1"/>
</dbReference>
<dbReference type="eggNOG" id="COG0840">
    <property type="taxonomic scope" value="Bacteria"/>
</dbReference>
<dbReference type="AlphaFoldDB" id="A4VNL2"/>
<evidence type="ECO:0000256" key="3">
    <source>
        <dbReference type="ARBA" id="ARBA00022989"/>
    </source>
</evidence>
<dbReference type="KEGG" id="psa:PST_2917"/>
<evidence type="ECO:0000313" key="12">
    <source>
        <dbReference type="Proteomes" id="UP000000233"/>
    </source>
</evidence>
<dbReference type="PRINTS" id="PR00260">
    <property type="entry name" value="CHEMTRNSDUCR"/>
</dbReference>
<keyword evidence="3 8" id="KW-1133">Transmembrane helix</keyword>
<dbReference type="GO" id="GO:0006935">
    <property type="term" value="P:chemotaxis"/>
    <property type="evidence" value="ECO:0007669"/>
    <property type="project" value="InterPro"/>
</dbReference>